<evidence type="ECO:0000256" key="4">
    <source>
        <dbReference type="ARBA" id="ARBA00023136"/>
    </source>
</evidence>
<dbReference type="OrthoDB" id="9806785at2"/>
<accession>A0A3T0N4C0</accession>
<keyword evidence="3 5" id="KW-1133">Transmembrane helix</keyword>
<evidence type="ECO:0000313" key="7">
    <source>
        <dbReference type="Proteomes" id="UP000283063"/>
    </source>
</evidence>
<evidence type="ECO:0000313" key="6">
    <source>
        <dbReference type="EMBL" id="AZV78865.1"/>
    </source>
</evidence>
<proteinExistence type="predicted"/>
<feature type="transmembrane region" description="Helical" evidence="5">
    <location>
        <begin position="239"/>
        <end position="259"/>
    </location>
</feature>
<dbReference type="RefSeq" id="WP_127749416.1">
    <property type="nucleotide sequence ID" value="NZ_CP033219.1"/>
</dbReference>
<keyword evidence="4 5" id="KW-0472">Membrane</keyword>
<dbReference type="InterPro" id="IPR038770">
    <property type="entry name" value="Na+/solute_symporter_sf"/>
</dbReference>
<evidence type="ECO:0000256" key="3">
    <source>
        <dbReference type="ARBA" id="ARBA00022989"/>
    </source>
</evidence>
<feature type="transmembrane region" description="Helical" evidence="5">
    <location>
        <begin position="174"/>
        <end position="192"/>
    </location>
</feature>
<dbReference type="AlphaFoldDB" id="A0A3T0N4C0"/>
<dbReference type="GO" id="GO:0016020">
    <property type="term" value="C:membrane"/>
    <property type="evidence" value="ECO:0007669"/>
    <property type="project" value="UniProtKB-SubCell"/>
</dbReference>
<keyword evidence="2 5" id="KW-0812">Transmembrane</keyword>
<protein>
    <submittedName>
        <fullName evidence="6">Bile acid:sodium symporter family protein</fullName>
    </submittedName>
</protein>
<dbReference type="Proteomes" id="UP000283063">
    <property type="component" value="Chromosome"/>
</dbReference>
<evidence type="ECO:0000256" key="5">
    <source>
        <dbReference type="SAM" id="Phobius"/>
    </source>
</evidence>
<name>A0A3T0N4C0_9RHOB</name>
<reference evidence="6 7" key="1">
    <citation type="submission" date="2018-10" db="EMBL/GenBank/DDBJ databases">
        <title>Parasedimentitalea marina sp. nov., a psychrophilic bacterium isolated from deep seawater of the New Britain Trench.</title>
        <authorList>
            <person name="Cao J."/>
        </authorList>
    </citation>
    <scope>NUCLEOTIDE SEQUENCE [LARGE SCALE GENOMIC DNA]</scope>
    <source>
        <strain evidence="6 7">W43</strain>
    </source>
</reference>
<organism evidence="6 7">
    <name type="scientific">Parasedimentitalea marina</name>
    <dbReference type="NCBI Taxonomy" id="2483033"/>
    <lineage>
        <taxon>Bacteria</taxon>
        <taxon>Pseudomonadati</taxon>
        <taxon>Pseudomonadota</taxon>
        <taxon>Alphaproteobacteria</taxon>
        <taxon>Rhodobacterales</taxon>
        <taxon>Paracoccaceae</taxon>
        <taxon>Parasedimentitalea</taxon>
    </lineage>
</organism>
<dbReference type="Gene3D" id="1.20.1530.20">
    <property type="match status" value="1"/>
</dbReference>
<dbReference type="PANTHER" id="PTHR10361">
    <property type="entry name" value="SODIUM-BILE ACID COTRANSPORTER"/>
    <property type="match status" value="1"/>
</dbReference>
<dbReference type="KEGG" id="sedi:EBB79_13960"/>
<evidence type="ECO:0000256" key="2">
    <source>
        <dbReference type="ARBA" id="ARBA00022692"/>
    </source>
</evidence>
<feature type="transmembrane region" description="Helical" evidence="5">
    <location>
        <begin position="94"/>
        <end position="119"/>
    </location>
</feature>
<evidence type="ECO:0000256" key="1">
    <source>
        <dbReference type="ARBA" id="ARBA00004141"/>
    </source>
</evidence>
<feature type="transmembrane region" description="Helical" evidence="5">
    <location>
        <begin position="131"/>
        <end position="154"/>
    </location>
</feature>
<sequence>MDSLITIFLPLSLAIIMLSLGIGLEMSDFYRIARRPLAFTIGAISQVLLLPLIAFAVLALFDLPPEFAVGVMLLSFCPGGVTSNILAKLSGGDVALSVSLTAVISLLSILTVPFFAAWSVTHFMGSSAPEVSITGLAIALFVIGTLPVLAGVAIRHHARGFALRIEQGLSRVSVGLLVLIVTVVLSANWSTFVENVAIMGLTLITLNLLLLLVGYALGRAARLSGPEVRTISIETGIQNSTLGITLAGLITGVTEGFSAMALPSAVYAITMYLVALPFVLWFRSQKSGSSYHG</sequence>
<gene>
    <name evidence="6" type="ORF">EBB79_13960</name>
</gene>
<feature type="transmembrane region" description="Helical" evidence="5">
    <location>
        <begin position="6"/>
        <end position="24"/>
    </location>
</feature>
<dbReference type="Pfam" id="PF01758">
    <property type="entry name" value="SBF"/>
    <property type="match status" value="1"/>
</dbReference>
<feature type="transmembrane region" description="Helical" evidence="5">
    <location>
        <begin position="265"/>
        <end position="282"/>
    </location>
</feature>
<feature type="transmembrane region" description="Helical" evidence="5">
    <location>
        <begin position="67"/>
        <end position="87"/>
    </location>
</feature>
<feature type="transmembrane region" description="Helical" evidence="5">
    <location>
        <begin position="198"/>
        <end position="218"/>
    </location>
</feature>
<dbReference type="PANTHER" id="PTHR10361:SF24">
    <property type="entry name" value="P3 PROTEIN"/>
    <property type="match status" value="1"/>
</dbReference>
<feature type="transmembrane region" description="Helical" evidence="5">
    <location>
        <begin position="36"/>
        <end position="61"/>
    </location>
</feature>
<dbReference type="InterPro" id="IPR004710">
    <property type="entry name" value="Bilac:Na_transpt"/>
</dbReference>
<dbReference type="EMBL" id="CP033219">
    <property type="protein sequence ID" value="AZV78865.1"/>
    <property type="molecule type" value="Genomic_DNA"/>
</dbReference>
<dbReference type="InterPro" id="IPR002657">
    <property type="entry name" value="BilAc:Na_symport/Acr3"/>
</dbReference>
<keyword evidence="7" id="KW-1185">Reference proteome</keyword>
<comment type="subcellular location">
    <subcellularLocation>
        <location evidence="1">Membrane</location>
        <topology evidence="1">Multi-pass membrane protein</topology>
    </subcellularLocation>
</comment>